<dbReference type="AlphaFoldDB" id="A0A0F9JKR0"/>
<accession>A0A0F9JKR0</accession>
<gene>
    <name evidence="1" type="ORF">LCGC14_1442970</name>
</gene>
<reference evidence="1" key="1">
    <citation type="journal article" date="2015" name="Nature">
        <title>Complex archaea that bridge the gap between prokaryotes and eukaryotes.</title>
        <authorList>
            <person name="Spang A."/>
            <person name="Saw J.H."/>
            <person name="Jorgensen S.L."/>
            <person name="Zaremba-Niedzwiedzka K."/>
            <person name="Martijn J."/>
            <person name="Lind A.E."/>
            <person name="van Eijk R."/>
            <person name="Schleper C."/>
            <person name="Guy L."/>
            <person name="Ettema T.J."/>
        </authorList>
    </citation>
    <scope>NUCLEOTIDE SEQUENCE</scope>
</reference>
<evidence type="ECO:0000313" key="1">
    <source>
        <dbReference type="EMBL" id="KKM70213.1"/>
    </source>
</evidence>
<sequence length="86" mass="10063">MNNELDNIQLILIAEARRDIEAMREEGKPYSEIRLAIPEKYESHWLVTSKRLRDEAIAVALMAYGMNDEEREQAKTFRELTGHMIV</sequence>
<dbReference type="EMBL" id="LAZR01009856">
    <property type="protein sequence ID" value="KKM70213.1"/>
    <property type="molecule type" value="Genomic_DNA"/>
</dbReference>
<comment type="caution">
    <text evidence="1">The sequence shown here is derived from an EMBL/GenBank/DDBJ whole genome shotgun (WGS) entry which is preliminary data.</text>
</comment>
<protein>
    <submittedName>
        <fullName evidence="1">Uncharacterized protein</fullName>
    </submittedName>
</protein>
<name>A0A0F9JKR0_9ZZZZ</name>
<proteinExistence type="predicted"/>
<organism evidence="1">
    <name type="scientific">marine sediment metagenome</name>
    <dbReference type="NCBI Taxonomy" id="412755"/>
    <lineage>
        <taxon>unclassified sequences</taxon>
        <taxon>metagenomes</taxon>
        <taxon>ecological metagenomes</taxon>
    </lineage>
</organism>